<gene>
    <name evidence="2" type="ORF">Vbra_8349</name>
</gene>
<dbReference type="EMBL" id="CDMY01000325">
    <property type="protein sequence ID" value="CEM02390.1"/>
    <property type="molecule type" value="Genomic_DNA"/>
</dbReference>
<dbReference type="Gene3D" id="1.10.472.10">
    <property type="entry name" value="Cyclin-like"/>
    <property type="match status" value="1"/>
</dbReference>
<evidence type="ECO:0000313" key="2">
    <source>
        <dbReference type="EMBL" id="CEM02390.1"/>
    </source>
</evidence>
<accession>A0A0G4EUW3</accession>
<dbReference type="GO" id="GO:0006357">
    <property type="term" value="P:regulation of transcription by RNA polymerase II"/>
    <property type="evidence" value="ECO:0007669"/>
    <property type="project" value="InterPro"/>
</dbReference>
<evidence type="ECO:0000256" key="1">
    <source>
        <dbReference type="SAM" id="MobiDB-lite"/>
    </source>
</evidence>
<dbReference type="GO" id="GO:0016538">
    <property type="term" value="F:cyclin-dependent protein serine/threonine kinase regulator activity"/>
    <property type="evidence" value="ECO:0007669"/>
    <property type="project" value="InterPro"/>
</dbReference>
<protein>
    <submittedName>
        <fullName evidence="2">Uncharacterized protein</fullName>
    </submittedName>
</protein>
<dbReference type="PANTHER" id="PTHR10026">
    <property type="entry name" value="CYCLIN"/>
    <property type="match status" value="1"/>
</dbReference>
<dbReference type="Proteomes" id="UP000041254">
    <property type="component" value="Unassembled WGS sequence"/>
</dbReference>
<organism evidence="2 3">
    <name type="scientific">Vitrella brassicaformis (strain CCMP3155)</name>
    <dbReference type="NCBI Taxonomy" id="1169540"/>
    <lineage>
        <taxon>Eukaryota</taxon>
        <taxon>Sar</taxon>
        <taxon>Alveolata</taxon>
        <taxon>Colpodellida</taxon>
        <taxon>Vitrellaceae</taxon>
        <taxon>Vitrella</taxon>
    </lineage>
</organism>
<proteinExistence type="predicted"/>
<dbReference type="InterPro" id="IPR043198">
    <property type="entry name" value="Cyclin/Ssn8"/>
</dbReference>
<reference evidence="2 3" key="1">
    <citation type="submission" date="2014-11" db="EMBL/GenBank/DDBJ databases">
        <authorList>
            <person name="Zhu J."/>
            <person name="Qi W."/>
            <person name="Song R."/>
        </authorList>
    </citation>
    <scope>NUCLEOTIDE SEQUENCE [LARGE SCALE GENOMIC DNA]</scope>
</reference>
<evidence type="ECO:0000313" key="3">
    <source>
        <dbReference type="Proteomes" id="UP000041254"/>
    </source>
</evidence>
<dbReference type="InParanoid" id="A0A0G4EUW3"/>
<keyword evidence="3" id="KW-1185">Reference proteome</keyword>
<sequence length="389" mass="42927">MKGPPHAYYAAQEAEGHKDAEVQHMMLADLCATLLHILREREGKELGSTPTTACIFMRRYLHAQAFSSDVQDRVMLAAACVNLALKSEFRSHRENELTLLAQEYLRAHPPPDNTSDTVPPEVAVTREEIGKMEDRLCAVLQWRFKTWPPQPILEYLLQFIKIVPQTQTDAVSGGEDATPHPQIDSVDRFVSTCRLLADLSARTSLVVDLDPLPLALGIIHTAAHLLDIDLDKAVLDDTSGDDDGDAQSSREAAGPSAAASASGASSGGRLTKPFAWCERLMRRMCPDDDIRPSAYRCDIDVGRCFDRVAWELGQAHLHLANEAAPEWPKDASSLAYVEVPEPFGKQGMQQRMAIEDMQRDALARMKMCGRRPQTPTGGDGEQQELLCGD</sequence>
<feature type="region of interest" description="Disordered" evidence="1">
    <location>
        <begin position="238"/>
        <end position="268"/>
    </location>
</feature>
<name>A0A0G4EUW3_VITBC</name>
<feature type="region of interest" description="Disordered" evidence="1">
    <location>
        <begin position="369"/>
        <end position="389"/>
    </location>
</feature>
<feature type="compositionally biased region" description="Low complexity" evidence="1">
    <location>
        <begin position="249"/>
        <end position="268"/>
    </location>
</feature>
<dbReference type="SUPFAM" id="SSF47954">
    <property type="entry name" value="Cyclin-like"/>
    <property type="match status" value="1"/>
</dbReference>
<dbReference type="InterPro" id="IPR036915">
    <property type="entry name" value="Cyclin-like_sf"/>
</dbReference>
<dbReference type="VEuPathDB" id="CryptoDB:Vbra_8349"/>
<dbReference type="AlphaFoldDB" id="A0A0G4EUW3"/>